<comment type="function">
    <text evidence="15">Catalyzes the formation of phosphatidylethanolamine (PtdEtn) from phosphatidylserine (PtdSer). Plays a central role in phospholipid metabolism and in the interorganelle trafficking of phosphatidylserine. May be involved in lipid droplet biogenesis at the endoplasmic reticulum membrane.</text>
</comment>
<keyword evidence="4" id="KW-0444">Lipid biosynthesis</keyword>
<dbReference type="GO" id="GO:0005739">
    <property type="term" value="C:mitochondrion"/>
    <property type="evidence" value="ECO:0007669"/>
    <property type="project" value="InterPro"/>
</dbReference>
<keyword evidence="12" id="KW-1208">Phospholipid metabolism</keyword>
<keyword evidence="5" id="KW-0812">Transmembrane</keyword>
<dbReference type="NCBIfam" id="TIGR00163">
    <property type="entry name" value="PS_decarb"/>
    <property type="match status" value="1"/>
</dbReference>
<comment type="caution">
    <text evidence="17">The sequence shown here is derived from an EMBL/GenBank/DDBJ whole genome shotgun (WGS) entry which is preliminary data.</text>
</comment>
<dbReference type="HAMAP" id="MF_03208">
    <property type="entry name" value="PS_decarb_PSD_B_type1_euk"/>
    <property type="match status" value="1"/>
</dbReference>
<reference evidence="17 18" key="1">
    <citation type="journal article" date="2016" name="Genome Biol. Evol.">
        <title>Gene Family Evolution Reflects Adaptation to Soil Environmental Stressors in the Genome of the Collembolan Orchesella cincta.</title>
        <authorList>
            <person name="Faddeeva-Vakhrusheva A."/>
            <person name="Derks M.F."/>
            <person name="Anvar S.Y."/>
            <person name="Agamennone V."/>
            <person name="Suring W."/>
            <person name="Smit S."/>
            <person name="van Straalen N.M."/>
            <person name="Roelofs D."/>
        </authorList>
    </citation>
    <scope>NUCLEOTIDE SEQUENCE [LARGE SCALE GENOMIC DNA]</scope>
    <source>
        <tissue evidence="17">Mixed pool</tissue>
    </source>
</reference>
<keyword evidence="7" id="KW-1133">Transmembrane helix</keyword>
<comment type="pathway">
    <text evidence="14">Phospholipid metabolism; phosphatidylethanolamine biosynthesis.</text>
</comment>
<evidence type="ECO:0000256" key="10">
    <source>
        <dbReference type="ARBA" id="ARBA00023209"/>
    </source>
</evidence>
<dbReference type="InterPro" id="IPR033177">
    <property type="entry name" value="PSD-B"/>
</dbReference>
<evidence type="ECO:0000256" key="6">
    <source>
        <dbReference type="ARBA" id="ARBA00022793"/>
    </source>
</evidence>
<dbReference type="InterPro" id="IPR003817">
    <property type="entry name" value="PS_Dcarbxylase"/>
</dbReference>
<keyword evidence="8" id="KW-0443">Lipid metabolism</keyword>
<evidence type="ECO:0000256" key="15">
    <source>
        <dbReference type="ARBA" id="ARBA00045136"/>
    </source>
</evidence>
<feature type="compositionally biased region" description="Basic and acidic residues" evidence="16">
    <location>
        <begin position="1"/>
        <end position="38"/>
    </location>
</feature>
<accession>A0A1D2MYL0</accession>
<comment type="pathway">
    <text evidence="2">Lipid metabolism.</text>
</comment>
<dbReference type="EMBL" id="LJIJ01000382">
    <property type="protein sequence ID" value="ODM98090.1"/>
    <property type="molecule type" value="Genomic_DNA"/>
</dbReference>
<evidence type="ECO:0000256" key="11">
    <source>
        <dbReference type="ARBA" id="ARBA00023239"/>
    </source>
</evidence>
<evidence type="ECO:0000256" key="2">
    <source>
        <dbReference type="ARBA" id="ARBA00005189"/>
    </source>
</evidence>
<dbReference type="STRING" id="48709.A0A1D2MYL0"/>
<keyword evidence="10" id="KW-0594">Phospholipid biosynthesis</keyword>
<comment type="cofactor">
    <cofactor evidence="1">
        <name>pyruvate</name>
        <dbReference type="ChEBI" id="CHEBI:15361"/>
    </cofactor>
</comment>
<feature type="non-terminal residue" evidence="17">
    <location>
        <position position="1"/>
    </location>
</feature>
<dbReference type="EC" id="4.1.1.65" evidence="3"/>
<dbReference type="Pfam" id="PF02666">
    <property type="entry name" value="PS_Dcarbxylase"/>
    <property type="match status" value="1"/>
</dbReference>
<keyword evidence="13" id="KW-0670">Pyruvate</keyword>
<dbReference type="GO" id="GO:0004609">
    <property type="term" value="F:phosphatidylserine decarboxylase activity"/>
    <property type="evidence" value="ECO:0007669"/>
    <property type="project" value="UniProtKB-EC"/>
</dbReference>
<evidence type="ECO:0000256" key="1">
    <source>
        <dbReference type="ARBA" id="ARBA00001928"/>
    </source>
</evidence>
<dbReference type="GO" id="GO:0006646">
    <property type="term" value="P:phosphatidylethanolamine biosynthetic process"/>
    <property type="evidence" value="ECO:0007669"/>
    <property type="project" value="UniProtKB-UniPathway"/>
</dbReference>
<feature type="region of interest" description="Disordered" evidence="16">
    <location>
        <begin position="1"/>
        <end position="46"/>
    </location>
</feature>
<dbReference type="InterPro" id="IPR033661">
    <property type="entry name" value="PSD_type1_euk"/>
</dbReference>
<dbReference type="OrthoDB" id="4330at2759"/>
<evidence type="ECO:0000256" key="9">
    <source>
        <dbReference type="ARBA" id="ARBA00023136"/>
    </source>
</evidence>
<evidence type="ECO:0000256" key="14">
    <source>
        <dbReference type="ARBA" id="ARBA00024326"/>
    </source>
</evidence>
<dbReference type="AlphaFoldDB" id="A0A1D2MYL0"/>
<gene>
    <name evidence="17" type="ORF">Ocin01_08587</name>
</gene>
<dbReference type="PANTHER" id="PTHR10067">
    <property type="entry name" value="PHOSPHATIDYLSERINE DECARBOXYLASE"/>
    <property type="match status" value="1"/>
</dbReference>
<evidence type="ECO:0000256" key="3">
    <source>
        <dbReference type="ARBA" id="ARBA00012243"/>
    </source>
</evidence>
<keyword evidence="9" id="KW-0472">Membrane</keyword>
<keyword evidence="18" id="KW-1185">Reference proteome</keyword>
<keyword evidence="11" id="KW-0456">Lyase</keyword>
<dbReference type="UniPathway" id="UPA00558"/>
<dbReference type="OMA" id="KDYHHYH"/>
<evidence type="ECO:0000313" key="17">
    <source>
        <dbReference type="EMBL" id="ODM98090.1"/>
    </source>
</evidence>
<evidence type="ECO:0000256" key="8">
    <source>
        <dbReference type="ARBA" id="ARBA00023098"/>
    </source>
</evidence>
<evidence type="ECO:0000256" key="16">
    <source>
        <dbReference type="SAM" id="MobiDB-lite"/>
    </source>
</evidence>
<evidence type="ECO:0000256" key="7">
    <source>
        <dbReference type="ARBA" id="ARBA00022989"/>
    </source>
</evidence>
<keyword evidence="6" id="KW-0210">Decarboxylase</keyword>
<dbReference type="Proteomes" id="UP000094527">
    <property type="component" value="Unassembled WGS sequence"/>
</dbReference>
<name>A0A1D2MYL0_ORCCI</name>
<evidence type="ECO:0000256" key="13">
    <source>
        <dbReference type="ARBA" id="ARBA00023317"/>
    </source>
</evidence>
<evidence type="ECO:0000256" key="12">
    <source>
        <dbReference type="ARBA" id="ARBA00023264"/>
    </source>
</evidence>
<evidence type="ECO:0000256" key="4">
    <source>
        <dbReference type="ARBA" id="ARBA00022516"/>
    </source>
</evidence>
<dbReference type="PANTHER" id="PTHR10067:SF6">
    <property type="entry name" value="PHOSPHATIDYLSERINE DECARBOXYLASE PROENZYME, MITOCHONDRIAL"/>
    <property type="match status" value="1"/>
</dbReference>
<sequence length="416" mass="46887">PLAERKYVPDDNHLHHETTTEHPGDKAKGHPGADERHRQQQQHGRLTKYVRSLKWTPIPLGVGFALLAYQHYRRVIRRANDPASRTGGGAQLAKNWEVTCYRMVPLRAFSRAWGWVHSINLPVWARAPLYSDAFNCNVGEAEIEDLQYYRNLGEFFRRGLKTGVRPICNQSAVVSPVDGTVLQCGKVECGNVEQVKGVSYSLPTFLGPHTWANSNNNDDVIINQAAANEQYCSGLMKNKGTALYHCVIYLAPGDYHRFHSPVEWKVQFRRHFAGELLSVNPVVARWIAGLFSLNERAVYVGEWEHGFFSYTAVGATNVGSIRVYDDKELSTNCWRLKKNTFIDKKFNKPLALQKGDNFGEFNLGSTIVLLFEAPLDFEFAAENGSKIHLGESLFKSKERLSPPPQSSPQSDENPSL</sequence>
<feature type="region of interest" description="Disordered" evidence="16">
    <location>
        <begin position="396"/>
        <end position="416"/>
    </location>
</feature>
<evidence type="ECO:0000256" key="5">
    <source>
        <dbReference type="ARBA" id="ARBA00022692"/>
    </source>
</evidence>
<protein>
    <recommendedName>
        <fullName evidence="3">phosphatidylserine decarboxylase</fullName>
        <ecNumber evidence="3">4.1.1.65</ecNumber>
    </recommendedName>
</protein>
<organism evidence="17 18">
    <name type="scientific">Orchesella cincta</name>
    <name type="common">Springtail</name>
    <name type="synonym">Podura cincta</name>
    <dbReference type="NCBI Taxonomy" id="48709"/>
    <lineage>
        <taxon>Eukaryota</taxon>
        <taxon>Metazoa</taxon>
        <taxon>Ecdysozoa</taxon>
        <taxon>Arthropoda</taxon>
        <taxon>Hexapoda</taxon>
        <taxon>Collembola</taxon>
        <taxon>Entomobryomorpha</taxon>
        <taxon>Entomobryoidea</taxon>
        <taxon>Orchesellidae</taxon>
        <taxon>Orchesellinae</taxon>
        <taxon>Orchesella</taxon>
    </lineage>
</organism>
<evidence type="ECO:0000313" key="18">
    <source>
        <dbReference type="Proteomes" id="UP000094527"/>
    </source>
</evidence>
<proteinExistence type="inferred from homology"/>